<reference evidence="1 2" key="1">
    <citation type="submission" date="2018-05" db="EMBL/GenBank/DDBJ databases">
        <title>Genomic Encyclopedia of Type Strains, Phase IV (KMG-IV): sequencing the most valuable type-strain genomes for metagenomic binning, comparative biology and taxonomic classification.</title>
        <authorList>
            <person name="Goeker M."/>
        </authorList>
    </citation>
    <scope>NUCLEOTIDE SEQUENCE [LARGE SCALE GENOMIC DNA]</scope>
    <source>
        <strain evidence="1 2">DSM 16791</strain>
    </source>
</reference>
<evidence type="ECO:0008006" key="3">
    <source>
        <dbReference type="Google" id="ProtNLM"/>
    </source>
</evidence>
<dbReference type="Pfam" id="PF09351">
    <property type="entry name" value="DUF1993"/>
    <property type="match status" value="1"/>
</dbReference>
<gene>
    <name evidence="1" type="ORF">DFR52_101998</name>
</gene>
<evidence type="ECO:0000313" key="1">
    <source>
        <dbReference type="EMBL" id="PWW04303.1"/>
    </source>
</evidence>
<dbReference type="SUPFAM" id="SSF109854">
    <property type="entry name" value="DinB/YfiT-like putative metalloenzymes"/>
    <property type="match status" value="1"/>
</dbReference>
<dbReference type="PANTHER" id="PTHR36922:SF1">
    <property type="entry name" value="DUF1993 DOMAIN-CONTAINING PROTEIN"/>
    <property type="match status" value="1"/>
</dbReference>
<keyword evidence="2" id="KW-1185">Reference proteome</keyword>
<dbReference type="InterPro" id="IPR018531">
    <property type="entry name" value="DUF1993"/>
</dbReference>
<dbReference type="EMBL" id="QGTR01000001">
    <property type="protein sequence ID" value="PWW04303.1"/>
    <property type="molecule type" value="Genomic_DNA"/>
</dbReference>
<dbReference type="Gene3D" id="1.20.120.450">
    <property type="entry name" value="dinb family like domain"/>
    <property type="match status" value="1"/>
</dbReference>
<dbReference type="PANTHER" id="PTHR36922">
    <property type="entry name" value="BLL2446 PROTEIN"/>
    <property type="match status" value="1"/>
</dbReference>
<comment type="caution">
    <text evidence="1">The sequence shown here is derived from an EMBL/GenBank/DDBJ whole genome shotgun (WGS) entry which is preliminary data.</text>
</comment>
<name>A0A317PS63_9HYPH</name>
<accession>A0A317PS63</accession>
<dbReference type="Proteomes" id="UP000246352">
    <property type="component" value="Unassembled WGS sequence"/>
</dbReference>
<evidence type="ECO:0000313" key="2">
    <source>
        <dbReference type="Proteomes" id="UP000246352"/>
    </source>
</evidence>
<proteinExistence type="predicted"/>
<dbReference type="AlphaFoldDB" id="A0A317PS63"/>
<organism evidence="1 2">
    <name type="scientific">Hoeflea marina</name>
    <dbReference type="NCBI Taxonomy" id="274592"/>
    <lineage>
        <taxon>Bacteria</taxon>
        <taxon>Pseudomonadati</taxon>
        <taxon>Pseudomonadota</taxon>
        <taxon>Alphaproteobacteria</taxon>
        <taxon>Hyphomicrobiales</taxon>
        <taxon>Rhizobiaceae</taxon>
        <taxon>Hoeflea</taxon>
    </lineage>
</organism>
<protein>
    <recommendedName>
        <fullName evidence="3">DUF1993 domain-containing protein</fullName>
    </recommendedName>
</protein>
<sequence length="185" mass="20497">MQPAAGRWFPPHQSGDPMTLSMYSMTVPFYSSMLSNLEHLLSKAEAWAAERKIDPAVLLNDRLAPDMLPLKRQVQLVTDHAKGAVARLGGVEVPPFPDVEETFAELHDRIARVRDFLHSVPEANFAGAEDKIISMKVGPMDMSFPGLQYLQGFSVPNFYFHLTAAYAILRHNGVPVGKGDFFGRG</sequence>
<dbReference type="InterPro" id="IPR034660">
    <property type="entry name" value="DinB/YfiT-like"/>
</dbReference>